<organism evidence="14 15">
    <name type="scientific">Bacillus wiedmannii</name>
    <dbReference type="NCBI Taxonomy" id="1890302"/>
    <lineage>
        <taxon>Bacteria</taxon>
        <taxon>Bacillati</taxon>
        <taxon>Bacillota</taxon>
        <taxon>Bacilli</taxon>
        <taxon>Bacillales</taxon>
        <taxon>Bacillaceae</taxon>
        <taxon>Bacillus</taxon>
        <taxon>Bacillus cereus group</taxon>
    </lineage>
</organism>
<keyword evidence="4" id="KW-1003">Cell membrane</keyword>
<feature type="transmembrane region" description="Helical" evidence="13">
    <location>
        <begin position="498"/>
        <end position="517"/>
    </location>
</feature>
<evidence type="ECO:0000256" key="11">
    <source>
        <dbReference type="ARBA" id="ARBA00023136"/>
    </source>
</evidence>
<gene>
    <name evidence="14" type="ORF">CN611_27575</name>
</gene>
<protein>
    <submittedName>
        <fullName evidence="14">PTS fructose transporter subunit IIC</fullName>
    </submittedName>
</protein>
<dbReference type="NCBIfam" id="TIGR00829">
    <property type="entry name" value="FRU"/>
    <property type="match status" value="1"/>
</dbReference>
<dbReference type="CDD" id="cd05569">
    <property type="entry name" value="PTS_IIB_fructose"/>
    <property type="match status" value="1"/>
</dbReference>
<comment type="subcellular location">
    <subcellularLocation>
        <location evidence="1">Cell inner membrane</location>
        <topology evidence="1">Multi-pass membrane protein</topology>
    </subcellularLocation>
    <subcellularLocation>
        <location evidence="2">Cytoplasm</location>
    </subcellularLocation>
</comment>
<dbReference type="NCBIfam" id="TIGR00848">
    <property type="entry name" value="fruA"/>
    <property type="match status" value="1"/>
</dbReference>
<feature type="transmembrane region" description="Helical" evidence="13">
    <location>
        <begin position="595"/>
        <end position="614"/>
    </location>
</feature>
<feature type="transmembrane region" description="Helical" evidence="13">
    <location>
        <begin position="371"/>
        <end position="396"/>
    </location>
</feature>
<keyword evidence="10 13" id="KW-1133">Transmembrane helix</keyword>
<proteinExistence type="predicted"/>
<keyword evidence="11 13" id="KW-0472">Membrane</keyword>
<evidence type="ECO:0000256" key="2">
    <source>
        <dbReference type="ARBA" id="ARBA00004496"/>
    </source>
</evidence>
<dbReference type="InterPro" id="IPR006327">
    <property type="entry name" value="PTS_IIC_fruc"/>
</dbReference>
<keyword evidence="6" id="KW-0762">Sugar transport</keyword>
<evidence type="ECO:0000256" key="3">
    <source>
        <dbReference type="ARBA" id="ARBA00022448"/>
    </source>
</evidence>
<dbReference type="PROSITE" id="PS51094">
    <property type="entry name" value="PTS_EIIA_TYPE_2"/>
    <property type="match status" value="1"/>
</dbReference>
<dbReference type="Gene3D" id="3.40.50.2300">
    <property type="match status" value="1"/>
</dbReference>
<dbReference type="AlphaFoldDB" id="A0A2A8BFZ9"/>
<dbReference type="SUPFAM" id="SSF55804">
    <property type="entry name" value="Phoshotransferase/anion transport protein"/>
    <property type="match status" value="1"/>
</dbReference>
<evidence type="ECO:0000256" key="12">
    <source>
        <dbReference type="SAM" id="Coils"/>
    </source>
</evidence>
<sequence>MKITELLKRDTVIMNLTASNKEAVIDELVEKLDGANRLNSKAEFKEAILKRESQSTTGIGEGIAIPHAKTKAVKQPAICFGRSVSGINYESLDGQPAHLFFMIAASEGANNTHLETLSRLSTLLMDEGFRKQLLEAKDEEELLRLFDEKENEKEEEDIEVAKPEGNEPYVLAVTACPTGIAHTYMAADSLKAKAAELGIAIKVETNGSTGVKNGLTKEDIERATAIIVAADKQVEMNRFAGKHVIQVPVADGIRKTEALLNRAVKQDAPIFKGIKEDGKTESTEEEKGLGIYKHLMSGVSNMLPFVVGGGILIALAFWIGGIKAEGPLAELLMSIGGGKTGAFLFLVPILAGFIASSIADRPGFMPGVVGGFLAAHANAGFLGGLIAGFLAGYVVLGLKRLFSGLPAQLEGIKPVLLYPVFGLLITGVVMQKVVIPPVVALNEMLTGWLNGLNGTNAILLGLILGGMMAIDMGGPINKAAFTFGIAAIEAQNFGVHSAVMAGGMVPPLAIAFATTFFKSKFTEAERKSGLTNYIMGASFITEGAIPFAAADPIRVIVSCVVGSSIAGALSMLFQITLPAPHGGLFVIALVNKPVLYIFSIFIGTVISALMMGIWKKKVK</sequence>
<dbReference type="InterPro" id="IPR036095">
    <property type="entry name" value="PTS_EIIB-like_sf"/>
</dbReference>
<feature type="transmembrane region" description="Helical" evidence="13">
    <location>
        <begin position="302"/>
        <end position="321"/>
    </location>
</feature>
<dbReference type="NCBIfam" id="TIGR01427">
    <property type="entry name" value="PTS_IIC_fructo"/>
    <property type="match status" value="1"/>
</dbReference>
<dbReference type="FunFam" id="3.40.930.10:FF:000009">
    <property type="entry name" value="PTS system, fructose specific IIABC component"/>
    <property type="match status" value="1"/>
</dbReference>
<evidence type="ECO:0000256" key="10">
    <source>
        <dbReference type="ARBA" id="ARBA00022989"/>
    </source>
</evidence>
<dbReference type="GO" id="GO:0090563">
    <property type="term" value="F:protein-phosphocysteine-sugar phosphotransferase activity"/>
    <property type="evidence" value="ECO:0007669"/>
    <property type="project" value="TreeGrafter"/>
</dbReference>
<dbReference type="CDD" id="cd00211">
    <property type="entry name" value="PTS_IIA_fru"/>
    <property type="match status" value="1"/>
</dbReference>
<evidence type="ECO:0000256" key="5">
    <source>
        <dbReference type="ARBA" id="ARBA00022553"/>
    </source>
</evidence>
<keyword evidence="3" id="KW-0813">Transport</keyword>
<keyword evidence="12" id="KW-0175">Coiled coil</keyword>
<dbReference type="FunFam" id="3.40.50.2300:FF:000014">
    <property type="entry name" value="PTS system fructose-like transporter subunit IIB"/>
    <property type="match status" value="1"/>
</dbReference>
<dbReference type="PROSITE" id="PS00372">
    <property type="entry name" value="PTS_EIIA_TYPE_2_HIS"/>
    <property type="match status" value="1"/>
</dbReference>
<feature type="transmembrane region" description="Helical" evidence="13">
    <location>
        <begin position="341"/>
        <end position="359"/>
    </location>
</feature>
<dbReference type="PROSITE" id="PS51104">
    <property type="entry name" value="PTS_EIIC_TYPE_2"/>
    <property type="match status" value="1"/>
</dbReference>
<evidence type="ECO:0000256" key="4">
    <source>
        <dbReference type="ARBA" id="ARBA00022475"/>
    </source>
</evidence>
<evidence type="ECO:0000313" key="14">
    <source>
        <dbReference type="EMBL" id="PEM46530.1"/>
    </source>
</evidence>
<dbReference type="SUPFAM" id="SSF52794">
    <property type="entry name" value="PTS system IIB component-like"/>
    <property type="match status" value="1"/>
</dbReference>
<evidence type="ECO:0000256" key="1">
    <source>
        <dbReference type="ARBA" id="ARBA00004429"/>
    </source>
</evidence>
<dbReference type="Pfam" id="PF02302">
    <property type="entry name" value="PTS_IIB"/>
    <property type="match status" value="1"/>
</dbReference>
<keyword evidence="7" id="KW-0808">Transferase</keyword>
<evidence type="ECO:0000256" key="7">
    <source>
        <dbReference type="ARBA" id="ARBA00022679"/>
    </source>
</evidence>
<keyword evidence="9 13" id="KW-0812">Transmembrane</keyword>
<evidence type="ECO:0000313" key="15">
    <source>
        <dbReference type="Proteomes" id="UP000220621"/>
    </source>
</evidence>
<dbReference type="Gene3D" id="3.40.930.10">
    <property type="entry name" value="Mannitol-specific EII, Chain A"/>
    <property type="match status" value="1"/>
</dbReference>
<name>A0A2A8BFZ9_9BACI</name>
<evidence type="ECO:0000256" key="8">
    <source>
        <dbReference type="ARBA" id="ARBA00022683"/>
    </source>
</evidence>
<dbReference type="InterPro" id="IPR013014">
    <property type="entry name" value="PTS_EIIC_2"/>
</dbReference>
<dbReference type="InterPro" id="IPR003501">
    <property type="entry name" value="PTS_EIIB_2/3"/>
</dbReference>
<dbReference type="PROSITE" id="PS51099">
    <property type="entry name" value="PTS_EIIB_TYPE_2"/>
    <property type="match status" value="1"/>
</dbReference>
<accession>A0A2A8BFZ9</accession>
<dbReference type="InterPro" id="IPR016152">
    <property type="entry name" value="PTrfase/Anion_transptr"/>
</dbReference>
<dbReference type="GO" id="GO:0009401">
    <property type="term" value="P:phosphoenolpyruvate-dependent sugar phosphotransferase system"/>
    <property type="evidence" value="ECO:0007669"/>
    <property type="project" value="UniProtKB-KW"/>
</dbReference>
<dbReference type="PANTHER" id="PTHR30505">
    <property type="entry name" value="FRUCTOSE-LIKE PERMEASE"/>
    <property type="match status" value="1"/>
</dbReference>
<keyword evidence="5" id="KW-0597">Phosphoprotein</keyword>
<dbReference type="Pfam" id="PF00359">
    <property type="entry name" value="PTS_EIIA_2"/>
    <property type="match status" value="1"/>
</dbReference>
<evidence type="ECO:0000256" key="13">
    <source>
        <dbReference type="SAM" id="Phobius"/>
    </source>
</evidence>
<dbReference type="PANTHER" id="PTHR30505:SF28">
    <property type="entry name" value="PTS SYSTEM 2-O-ALPHA-MANNOSYL-D-GLYCERATE-SPECIFIC EIIABC COMPONENT"/>
    <property type="match status" value="1"/>
</dbReference>
<dbReference type="GO" id="GO:0005737">
    <property type="term" value="C:cytoplasm"/>
    <property type="evidence" value="ECO:0007669"/>
    <property type="project" value="UniProtKB-SubCell"/>
</dbReference>
<dbReference type="InterPro" id="IPR013011">
    <property type="entry name" value="PTS_EIIB_2"/>
</dbReference>
<feature type="transmembrane region" description="Helical" evidence="13">
    <location>
        <begin position="416"/>
        <end position="435"/>
    </location>
</feature>
<dbReference type="InterPro" id="IPR050864">
    <property type="entry name" value="Bacterial_PTS_Sugar_Transport"/>
</dbReference>
<dbReference type="GO" id="GO:0005351">
    <property type="term" value="F:carbohydrate:proton symporter activity"/>
    <property type="evidence" value="ECO:0007669"/>
    <property type="project" value="InterPro"/>
</dbReference>
<dbReference type="Proteomes" id="UP000220621">
    <property type="component" value="Unassembled WGS sequence"/>
</dbReference>
<reference evidence="14 15" key="1">
    <citation type="submission" date="2017-09" db="EMBL/GenBank/DDBJ databases">
        <title>Large-scale bioinformatics analysis of Bacillus genomes uncovers conserved roles of natural products in bacterial physiology.</title>
        <authorList>
            <consortium name="Agbiome Team Llc"/>
            <person name="Bleich R.M."/>
            <person name="Grubbs K.J."/>
            <person name="Santa Maria K.C."/>
            <person name="Allen S.E."/>
            <person name="Farag S."/>
            <person name="Shank E.A."/>
            <person name="Bowers A."/>
        </authorList>
    </citation>
    <scope>NUCLEOTIDE SEQUENCE [LARGE SCALE GENOMIC DNA]</scope>
    <source>
        <strain evidence="14 15">AFS010764</strain>
    </source>
</reference>
<dbReference type="InterPro" id="IPR004715">
    <property type="entry name" value="PTS_IIA_fruc"/>
</dbReference>
<feature type="transmembrane region" description="Helical" evidence="13">
    <location>
        <begin position="555"/>
        <end position="575"/>
    </location>
</feature>
<feature type="transmembrane region" description="Helical" evidence="13">
    <location>
        <begin position="447"/>
        <end position="470"/>
    </location>
</feature>
<dbReference type="RefSeq" id="WP_098103415.1">
    <property type="nucleotide sequence ID" value="NZ_JBCNHY010000004.1"/>
</dbReference>
<keyword evidence="8" id="KW-0598">Phosphotransferase system</keyword>
<evidence type="ECO:0000256" key="9">
    <source>
        <dbReference type="ARBA" id="ARBA00022692"/>
    </source>
</evidence>
<feature type="coiled-coil region" evidence="12">
    <location>
        <begin position="18"/>
        <end position="45"/>
    </location>
</feature>
<dbReference type="InterPro" id="IPR003353">
    <property type="entry name" value="PTS_IIB_fruc"/>
</dbReference>
<dbReference type="InterPro" id="IPR002178">
    <property type="entry name" value="PTS_EIIA_type-2_dom"/>
</dbReference>
<dbReference type="GO" id="GO:0005886">
    <property type="term" value="C:plasma membrane"/>
    <property type="evidence" value="ECO:0007669"/>
    <property type="project" value="UniProtKB-SubCell"/>
</dbReference>
<evidence type="ECO:0000256" key="6">
    <source>
        <dbReference type="ARBA" id="ARBA00022597"/>
    </source>
</evidence>
<dbReference type="EMBL" id="NUDL01000112">
    <property type="protein sequence ID" value="PEM46530.1"/>
    <property type="molecule type" value="Genomic_DNA"/>
</dbReference>
<dbReference type="GO" id="GO:0022877">
    <property type="term" value="F:protein-N(PI)-phosphohistidine-fructose phosphotransferase system transporter activity"/>
    <property type="evidence" value="ECO:0007669"/>
    <property type="project" value="InterPro"/>
</dbReference>
<comment type="caution">
    <text evidence="14">The sequence shown here is derived from an EMBL/GenBank/DDBJ whole genome shotgun (WGS) entry which is preliminary data.</text>
</comment>